<keyword evidence="2" id="KW-0472">Membrane</keyword>
<feature type="region of interest" description="Disordered" evidence="1">
    <location>
        <begin position="1"/>
        <end position="123"/>
    </location>
</feature>
<protein>
    <submittedName>
        <fullName evidence="4">von Willebrand factor type A domain protein</fullName>
    </submittedName>
</protein>
<dbReference type="InterPro" id="IPR008912">
    <property type="entry name" value="Uncharacterised_CoxE"/>
</dbReference>
<evidence type="ECO:0000259" key="3">
    <source>
        <dbReference type="PROSITE" id="PS50234"/>
    </source>
</evidence>
<dbReference type="Gene3D" id="3.40.50.410">
    <property type="entry name" value="von Willebrand factor, type A domain"/>
    <property type="match status" value="1"/>
</dbReference>
<evidence type="ECO:0000313" key="4">
    <source>
        <dbReference type="EMBL" id="ABM08906.1"/>
    </source>
</evidence>
<dbReference type="SUPFAM" id="SSF53300">
    <property type="entry name" value="vWA-like"/>
    <property type="match status" value="1"/>
</dbReference>
<dbReference type="AlphaFoldDB" id="A1R771"/>
<dbReference type="SMART" id="SM00327">
    <property type="entry name" value="VWA"/>
    <property type="match status" value="1"/>
</dbReference>
<dbReference type="eggNOG" id="COG2304">
    <property type="taxonomic scope" value="Bacteria"/>
</dbReference>
<feature type="compositionally biased region" description="Basic and acidic residues" evidence="1">
    <location>
        <begin position="38"/>
        <end position="56"/>
    </location>
</feature>
<dbReference type="EMBL" id="CP000474">
    <property type="protein sequence ID" value="ABM08906.1"/>
    <property type="molecule type" value="Genomic_DNA"/>
</dbReference>
<name>A1R771_PAEAT</name>
<dbReference type="HOGENOM" id="CLU_046646_0_0_11"/>
<keyword evidence="2" id="KW-1133">Transmembrane helix</keyword>
<dbReference type="InterPro" id="IPR002035">
    <property type="entry name" value="VWF_A"/>
</dbReference>
<sequence>MAVAWTHARTPHRSLVRLDPPPGPKEDPGPQQGSTPSGKERSGPRDAPDHLPDGNQRHHRRRRRRPPTRARRPPKTQLPRAGVRRRGHGPASYLHDPRGPPTPPPQGVGGRDSRHLPQRIRRHTSPFSHAIRRGRTSGGLVMELSHWWILPLAAAAVAVTAWLYRRRRGPARTRPIAHGERLTDLPQYQQSLRRHRTRLALAVVLGAVFLAATATAAARPTQRTVEQPEIRNRDIVLCLDVSGSMTSTDAALASVFQGLAKEFDGERIGMVIFDSSSVQLFPLTDDYQYAAEQLTRAKEALDSGAGSFFDGTWNGEGSSLIGDGLASCIQSFPDTDTGDAKRSRSVVLATDNFLSGEPIFTLDEATALATGKSVKVYALNPGDMDYGEQPDQPGVQLRAAAERTGGSYFTLDSPDAVPGIVRKVQESEATSYLAAPQAVVADAPAWPLGIALLAGSGMLLLGWRLEP</sequence>
<dbReference type="PROSITE" id="PS50234">
    <property type="entry name" value="VWFA"/>
    <property type="match status" value="1"/>
</dbReference>
<dbReference type="Proteomes" id="UP000000637">
    <property type="component" value="Chromosome"/>
</dbReference>
<reference evidence="4 5" key="1">
    <citation type="journal article" date="2006" name="PLoS Genet.">
        <title>Secrets of soil survival revealed by the genome sequence of Arthrobacter aurescens TC1.</title>
        <authorList>
            <person name="Mongodin E.F."/>
            <person name="Shapir N."/>
            <person name="Daugherty S.C."/>
            <person name="DeBoy R.T."/>
            <person name="Emerson J.B."/>
            <person name="Shvartzbeyn A."/>
            <person name="Radune D."/>
            <person name="Vamathevan J."/>
            <person name="Riggs F."/>
            <person name="Grinberg V."/>
            <person name="Khouri H."/>
            <person name="Wackett L.P."/>
            <person name="Nelson K.E."/>
            <person name="Sadowsky M.J."/>
        </authorList>
    </citation>
    <scope>NUCLEOTIDE SEQUENCE [LARGE SCALE GENOMIC DNA]</scope>
    <source>
        <strain evidence="4 5">TC1</strain>
    </source>
</reference>
<feature type="transmembrane region" description="Helical" evidence="2">
    <location>
        <begin position="199"/>
        <end position="218"/>
    </location>
</feature>
<dbReference type="KEGG" id="aau:AAur_2346"/>
<gene>
    <name evidence="4" type="ordered locus">AAur_2346</name>
</gene>
<proteinExistence type="predicted"/>
<dbReference type="InterPro" id="IPR036465">
    <property type="entry name" value="vWFA_dom_sf"/>
</dbReference>
<accession>A1R771</accession>
<evidence type="ECO:0000313" key="5">
    <source>
        <dbReference type="Proteomes" id="UP000000637"/>
    </source>
</evidence>
<dbReference type="STRING" id="290340.AAur_2346"/>
<feature type="domain" description="VWFA" evidence="3">
    <location>
        <begin position="234"/>
        <end position="424"/>
    </location>
</feature>
<keyword evidence="5" id="KW-1185">Reference proteome</keyword>
<keyword evidence="2" id="KW-0812">Transmembrane</keyword>
<organism evidence="4 5">
    <name type="scientific">Paenarthrobacter aurescens (strain TC1)</name>
    <dbReference type="NCBI Taxonomy" id="290340"/>
    <lineage>
        <taxon>Bacteria</taxon>
        <taxon>Bacillati</taxon>
        <taxon>Actinomycetota</taxon>
        <taxon>Actinomycetes</taxon>
        <taxon>Micrococcales</taxon>
        <taxon>Micrococcaceae</taxon>
        <taxon>Paenarthrobacter</taxon>
    </lineage>
</organism>
<dbReference type="Pfam" id="PF05762">
    <property type="entry name" value="VWA_CoxE"/>
    <property type="match status" value="1"/>
</dbReference>
<feature type="compositionally biased region" description="Basic residues" evidence="1">
    <location>
        <begin position="57"/>
        <end position="74"/>
    </location>
</feature>
<evidence type="ECO:0000256" key="1">
    <source>
        <dbReference type="SAM" id="MobiDB-lite"/>
    </source>
</evidence>
<feature type="transmembrane region" description="Helical" evidence="2">
    <location>
        <begin position="145"/>
        <end position="164"/>
    </location>
</feature>
<evidence type="ECO:0000256" key="2">
    <source>
        <dbReference type="SAM" id="Phobius"/>
    </source>
</evidence>